<dbReference type="InParanoid" id="F6QS52"/>
<dbReference type="Ensembl" id="ENSCINT00000013223.2">
    <property type="protein sequence ID" value="ENSCINP00000013223.2"/>
    <property type="gene ID" value="ENSCING00000006415.3"/>
</dbReference>
<proteinExistence type="inferred from homology"/>
<organism evidence="11 12">
    <name type="scientific">Ciona intestinalis</name>
    <name type="common">Transparent sea squirt</name>
    <name type="synonym">Ascidia intestinalis</name>
    <dbReference type="NCBI Taxonomy" id="7719"/>
    <lineage>
        <taxon>Eukaryota</taxon>
        <taxon>Metazoa</taxon>
        <taxon>Chordata</taxon>
        <taxon>Tunicata</taxon>
        <taxon>Ascidiacea</taxon>
        <taxon>Phlebobranchia</taxon>
        <taxon>Cionidae</taxon>
        <taxon>Ciona</taxon>
    </lineage>
</organism>
<dbReference type="GeneTree" id="ENSGT00530000064776"/>
<dbReference type="SUPFAM" id="SSF48208">
    <property type="entry name" value="Six-hairpin glycosidases"/>
    <property type="match status" value="1"/>
</dbReference>
<evidence type="ECO:0000256" key="1">
    <source>
        <dbReference type="ARBA" id="ARBA00000966"/>
    </source>
</evidence>
<evidence type="ECO:0000259" key="10">
    <source>
        <dbReference type="Pfam" id="PF00759"/>
    </source>
</evidence>
<dbReference type="AlphaFoldDB" id="F6QS52"/>
<evidence type="ECO:0000256" key="3">
    <source>
        <dbReference type="ARBA" id="ARBA00022801"/>
    </source>
</evidence>
<dbReference type="Proteomes" id="UP000008144">
    <property type="component" value="Chromosome 8"/>
</dbReference>
<accession>F6QS52</accession>
<name>F6QS52_CIOIN</name>
<dbReference type="STRING" id="7719.ENSCINP00000013223"/>
<protein>
    <recommendedName>
        <fullName evidence="9">Endoglucanase</fullName>
        <ecNumber evidence="9">3.2.1.4</ecNumber>
    </recommendedName>
</protein>
<dbReference type="HOGENOM" id="CLU_008926_1_5_1"/>
<evidence type="ECO:0000256" key="4">
    <source>
        <dbReference type="ARBA" id="ARBA00023001"/>
    </source>
</evidence>
<reference evidence="11" key="3">
    <citation type="submission" date="2025-08" db="UniProtKB">
        <authorList>
            <consortium name="Ensembl"/>
        </authorList>
    </citation>
    <scope>IDENTIFICATION</scope>
</reference>
<keyword evidence="4 9" id="KW-0136">Cellulose degradation</keyword>
<feature type="domain" description="Glycoside hydrolase family 9" evidence="10">
    <location>
        <begin position="19"/>
        <end position="440"/>
    </location>
</feature>
<dbReference type="Pfam" id="PF00759">
    <property type="entry name" value="Glyco_hydro_9"/>
    <property type="match status" value="1"/>
</dbReference>
<dbReference type="InterPro" id="IPR012341">
    <property type="entry name" value="6hp_glycosidase-like_sf"/>
</dbReference>
<comment type="similarity">
    <text evidence="2 8 9">Belongs to the glycosyl hydrolase 9 (cellulase E) family.</text>
</comment>
<comment type="catalytic activity">
    <reaction evidence="1 9">
        <text>Endohydrolysis of (1-&gt;4)-beta-D-glucosidic linkages in cellulose, lichenin and cereal beta-D-glucans.</text>
        <dbReference type="EC" id="3.2.1.4"/>
    </reaction>
</comment>
<reference evidence="11" key="4">
    <citation type="submission" date="2025-09" db="UniProtKB">
        <authorList>
            <consortium name="Ensembl"/>
        </authorList>
    </citation>
    <scope>IDENTIFICATION</scope>
</reference>
<reference evidence="11" key="2">
    <citation type="journal article" date="2008" name="Genome Biol.">
        <title>Improved genome assembly and evidence-based global gene model set for the chordate Ciona intestinalis: new insight into intron and operon populations.</title>
        <authorList>
            <person name="Satou Y."/>
            <person name="Mineta K."/>
            <person name="Ogasawara M."/>
            <person name="Sasakura Y."/>
            <person name="Shoguchi E."/>
            <person name="Ueno K."/>
            <person name="Yamada L."/>
            <person name="Matsumoto J."/>
            <person name="Wasserscheid J."/>
            <person name="Dewar K."/>
            <person name="Wiley G.B."/>
            <person name="Macmil S.L."/>
            <person name="Roe B.A."/>
            <person name="Zeller R.W."/>
            <person name="Hastings K.E."/>
            <person name="Lemaire P."/>
            <person name="Lindquist E."/>
            <person name="Endo T."/>
            <person name="Hotta K."/>
            <person name="Inaba K."/>
        </authorList>
    </citation>
    <scope>NUCLEOTIDE SEQUENCE [LARGE SCALE GENOMIC DNA]</scope>
    <source>
        <strain evidence="11">wild type</strain>
    </source>
</reference>
<reference evidence="12" key="1">
    <citation type="journal article" date="2002" name="Science">
        <title>The draft genome of Ciona intestinalis: insights into chordate and vertebrate origins.</title>
        <authorList>
            <person name="Dehal P."/>
            <person name="Satou Y."/>
            <person name="Campbell R.K."/>
            <person name="Chapman J."/>
            <person name="Degnan B."/>
            <person name="De Tomaso A."/>
            <person name="Davidson B."/>
            <person name="Di Gregorio A."/>
            <person name="Gelpke M."/>
            <person name="Goodstein D.M."/>
            <person name="Harafuji N."/>
            <person name="Hastings K.E."/>
            <person name="Ho I."/>
            <person name="Hotta K."/>
            <person name="Huang W."/>
            <person name="Kawashima T."/>
            <person name="Lemaire P."/>
            <person name="Martinez D."/>
            <person name="Meinertzhagen I.A."/>
            <person name="Necula S."/>
            <person name="Nonaka M."/>
            <person name="Putnam N."/>
            <person name="Rash S."/>
            <person name="Saiga H."/>
            <person name="Satake M."/>
            <person name="Terry A."/>
            <person name="Yamada L."/>
            <person name="Wang H.G."/>
            <person name="Awazu S."/>
            <person name="Azumi K."/>
            <person name="Boore J."/>
            <person name="Branno M."/>
            <person name="Chin-Bow S."/>
            <person name="DeSantis R."/>
            <person name="Doyle S."/>
            <person name="Francino P."/>
            <person name="Keys D.N."/>
            <person name="Haga S."/>
            <person name="Hayashi H."/>
            <person name="Hino K."/>
            <person name="Imai K.S."/>
            <person name="Inaba K."/>
            <person name="Kano S."/>
            <person name="Kobayashi K."/>
            <person name="Kobayashi M."/>
            <person name="Lee B.I."/>
            <person name="Makabe K.W."/>
            <person name="Manohar C."/>
            <person name="Matassi G."/>
            <person name="Medina M."/>
            <person name="Mochizuki Y."/>
            <person name="Mount S."/>
            <person name="Morishita T."/>
            <person name="Miura S."/>
            <person name="Nakayama A."/>
            <person name="Nishizaka S."/>
            <person name="Nomoto H."/>
            <person name="Ohta F."/>
            <person name="Oishi K."/>
            <person name="Rigoutsos I."/>
            <person name="Sano M."/>
            <person name="Sasaki A."/>
            <person name="Sasakura Y."/>
            <person name="Shoguchi E."/>
            <person name="Shin-i T."/>
            <person name="Spagnuolo A."/>
            <person name="Stainier D."/>
            <person name="Suzuki M.M."/>
            <person name="Tassy O."/>
            <person name="Takatori N."/>
            <person name="Tokuoka M."/>
            <person name="Yagi K."/>
            <person name="Yoshizaki F."/>
            <person name="Wada S."/>
            <person name="Zhang C."/>
            <person name="Hyatt P.D."/>
            <person name="Larimer F."/>
            <person name="Detter C."/>
            <person name="Doggett N."/>
            <person name="Glavina T."/>
            <person name="Hawkins T."/>
            <person name="Richardson P."/>
            <person name="Lucas S."/>
            <person name="Kohara Y."/>
            <person name="Levine M."/>
            <person name="Satoh N."/>
            <person name="Rokhsar D.S."/>
        </authorList>
    </citation>
    <scope>NUCLEOTIDE SEQUENCE [LARGE SCALE GENOMIC DNA]</scope>
</reference>
<keyword evidence="5 8" id="KW-0119">Carbohydrate metabolism</keyword>
<keyword evidence="3 8" id="KW-0378">Hydrolase</keyword>
<feature type="active site" evidence="8">
    <location>
        <position position="428"/>
    </location>
</feature>
<evidence type="ECO:0000256" key="6">
    <source>
        <dbReference type="ARBA" id="ARBA00023295"/>
    </source>
</evidence>
<dbReference type="EC" id="3.2.1.4" evidence="9"/>
<keyword evidence="6 8" id="KW-0326">Glycosidase</keyword>
<evidence type="ECO:0000313" key="11">
    <source>
        <dbReference type="Ensembl" id="ENSCINP00000013223.2"/>
    </source>
</evidence>
<dbReference type="PROSITE" id="PS00698">
    <property type="entry name" value="GH9_3"/>
    <property type="match status" value="1"/>
</dbReference>
<sequence>TFPYKIIILQHPERRPYDYNEVIAMSILFYEAQRSGKLPSNNRIPWRGDSGLRDGCDVGVDLTGGWYDAGDHVKFGFPLAWSVTTLAWGVIEFKDAYVDANEYRRVLDSLKWVADYFVKAHTSRYELYGQVGSGRADHLYWGRSEDLRMNRPSYKIDASNPGTELAAETAAALAACSVVFKNARPGYSRMLLRHATELYEFADRYRRSYHLSIPDVTSYYRSYNGYNDELVWGALWLYKATGMRSYLEDAKRKYDQYGQGNTPIMFSWDDKRAGSQVLLANFTGEAKYKGHVANYQRFLNGALKTPRGLVWLDQWGSNRYAANAAFIALAAAKVPGIANRNEMVRFAEAQIHYMLGGAGRSYVVGYGRNPPTQPHHRGSSCPAAPTECSWGNFHSSAANHFTLHGALVAGPGRDDSYTDNRGDYIANEVAVDYNAGFQSAVAGLKYFKIKQRR</sequence>
<evidence type="ECO:0000256" key="7">
    <source>
        <dbReference type="ARBA" id="ARBA00023326"/>
    </source>
</evidence>
<dbReference type="InterPro" id="IPR008928">
    <property type="entry name" value="6-hairpin_glycosidase_sf"/>
</dbReference>
<dbReference type="Gene3D" id="1.50.10.10">
    <property type="match status" value="1"/>
</dbReference>
<dbReference type="GO" id="GO:0030245">
    <property type="term" value="P:cellulose catabolic process"/>
    <property type="evidence" value="ECO:0007669"/>
    <property type="project" value="UniProtKB-KW"/>
</dbReference>
<feature type="active site" evidence="8">
    <location>
        <position position="419"/>
    </location>
</feature>
<dbReference type="OMA" id="WGPPEEY"/>
<evidence type="ECO:0000256" key="2">
    <source>
        <dbReference type="ARBA" id="ARBA00007072"/>
    </source>
</evidence>
<evidence type="ECO:0000256" key="8">
    <source>
        <dbReference type="PROSITE-ProRule" id="PRU10060"/>
    </source>
</evidence>
<dbReference type="InterPro" id="IPR033126">
    <property type="entry name" value="Glyco_hydro_9_Asp/Glu_AS"/>
</dbReference>
<keyword evidence="12" id="KW-1185">Reference proteome</keyword>
<dbReference type="EMBL" id="EAAA01002677">
    <property type="status" value="NOT_ANNOTATED_CDS"/>
    <property type="molecule type" value="Genomic_DNA"/>
</dbReference>
<keyword evidence="7 8" id="KW-0624">Polysaccharide degradation</keyword>
<dbReference type="GO" id="GO:0008810">
    <property type="term" value="F:cellulase activity"/>
    <property type="evidence" value="ECO:0007669"/>
    <property type="project" value="UniProtKB-EC"/>
</dbReference>
<dbReference type="InterPro" id="IPR001701">
    <property type="entry name" value="Glyco_hydro_9"/>
</dbReference>
<evidence type="ECO:0000256" key="5">
    <source>
        <dbReference type="ARBA" id="ARBA00023277"/>
    </source>
</evidence>
<dbReference type="PANTHER" id="PTHR22298">
    <property type="entry name" value="ENDO-1,4-BETA-GLUCANASE"/>
    <property type="match status" value="1"/>
</dbReference>
<evidence type="ECO:0000256" key="9">
    <source>
        <dbReference type="RuleBase" id="RU361166"/>
    </source>
</evidence>
<evidence type="ECO:0000313" key="12">
    <source>
        <dbReference type="Proteomes" id="UP000008144"/>
    </source>
</evidence>